<protein>
    <recommendedName>
        <fullName evidence="3">Rieske domain-containing protein</fullName>
    </recommendedName>
</protein>
<comment type="caution">
    <text evidence="1">The sequence shown here is derived from an EMBL/GenBank/DDBJ whole genome shotgun (WGS) entry which is preliminary data.</text>
</comment>
<dbReference type="OrthoDB" id="1201186at2"/>
<evidence type="ECO:0000313" key="2">
    <source>
        <dbReference type="Proteomes" id="UP000238426"/>
    </source>
</evidence>
<gene>
    <name evidence="1" type="ORF">C7H52_02200</name>
</gene>
<dbReference type="EMBL" id="PXOQ01000007">
    <property type="protein sequence ID" value="PSG90916.1"/>
    <property type="molecule type" value="Genomic_DNA"/>
</dbReference>
<organism evidence="1 2">
    <name type="scientific">Aurantibacter aestuarii</name>
    <dbReference type="NCBI Taxonomy" id="1266046"/>
    <lineage>
        <taxon>Bacteria</taxon>
        <taxon>Pseudomonadati</taxon>
        <taxon>Bacteroidota</taxon>
        <taxon>Flavobacteriia</taxon>
        <taxon>Flavobacteriales</taxon>
        <taxon>Flavobacteriaceae</taxon>
        <taxon>Aurantibacter</taxon>
    </lineage>
</organism>
<dbReference type="Proteomes" id="UP000238426">
    <property type="component" value="Unassembled WGS sequence"/>
</dbReference>
<keyword evidence="2" id="KW-1185">Reference proteome</keyword>
<evidence type="ECO:0000313" key="1">
    <source>
        <dbReference type="EMBL" id="PSG90916.1"/>
    </source>
</evidence>
<evidence type="ECO:0008006" key="3">
    <source>
        <dbReference type="Google" id="ProtNLM"/>
    </source>
</evidence>
<reference evidence="1 2" key="1">
    <citation type="submission" date="2018-03" db="EMBL/GenBank/DDBJ databases">
        <title>Mesoflavibacter sp. HG37 and Mesoflavibacter sp. HG96 sp.nov., two marine bacteria isolated from seawater of Western Pacific Ocean.</title>
        <authorList>
            <person name="Cheng H."/>
            <person name="Wu Y.-H."/>
            <person name="Guo L.-L."/>
            <person name="Xu X.-W."/>
        </authorList>
    </citation>
    <scope>NUCLEOTIDE SEQUENCE [LARGE SCALE GENOMIC DNA]</scope>
    <source>
        <strain evidence="1 2">KCTC 32269</strain>
    </source>
</reference>
<dbReference type="AlphaFoldDB" id="A0A2T1NEV1"/>
<name>A0A2T1NEV1_9FLAO</name>
<proteinExistence type="predicted"/>
<accession>A0A2T1NEV1</accession>
<sequence>MVVLFVGLATSCKKDDDNNDDLQNQNIPNVAFDTGGLINTNLPQYNQMQFAGNSVVLGNTYGINGVVVYYAGGINYSAFELSDPSHPLSDCSNLSVSQGAATCNCDDEKSFSIVTGLALNGTNSQFPLKRYSVEVSGNIIRVFNN</sequence>